<evidence type="ECO:0000259" key="2">
    <source>
        <dbReference type="PROSITE" id="PS50943"/>
    </source>
</evidence>
<dbReference type="InterPro" id="IPR050807">
    <property type="entry name" value="TransReg_Diox_bact_type"/>
</dbReference>
<dbReference type="SUPFAM" id="SSF47413">
    <property type="entry name" value="lambda repressor-like DNA-binding domains"/>
    <property type="match status" value="1"/>
</dbReference>
<comment type="caution">
    <text evidence="3">The sequence shown here is derived from an EMBL/GenBank/DDBJ whole genome shotgun (WGS) entry which is preliminary data.</text>
</comment>
<feature type="domain" description="HTH cro/C1-type" evidence="2">
    <location>
        <begin position="16"/>
        <end position="70"/>
    </location>
</feature>
<dbReference type="PROSITE" id="PS50943">
    <property type="entry name" value="HTH_CROC1"/>
    <property type="match status" value="1"/>
</dbReference>
<evidence type="ECO:0000313" key="3">
    <source>
        <dbReference type="EMBL" id="TWE07304.1"/>
    </source>
</evidence>
<evidence type="ECO:0000256" key="1">
    <source>
        <dbReference type="ARBA" id="ARBA00023125"/>
    </source>
</evidence>
<dbReference type="Pfam" id="PF01381">
    <property type="entry name" value="HTH_3"/>
    <property type="match status" value="1"/>
</dbReference>
<dbReference type="GO" id="GO:0005829">
    <property type="term" value="C:cytosol"/>
    <property type="evidence" value="ECO:0007669"/>
    <property type="project" value="TreeGrafter"/>
</dbReference>
<dbReference type="Gene3D" id="1.10.260.40">
    <property type="entry name" value="lambda repressor-like DNA-binding domains"/>
    <property type="match status" value="1"/>
</dbReference>
<proteinExistence type="predicted"/>
<dbReference type="InterPro" id="IPR001387">
    <property type="entry name" value="Cro/C1-type_HTH"/>
</dbReference>
<keyword evidence="1" id="KW-0238">DNA-binding</keyword>
<organism evidence="3 4">
    <name type="scientific">Rudaeicoccus suwonensis</name>
    <dbReference type="NCBI Taxonomy" id="657409"/>
    <lineage>
        <taxon>Bacteria</taxon>
        <taxon>Bacillati</taxon>
        <taxon>Actinomycetota</taxon>
        <taxon>Actinomycetes</taxon>
        <taxon>Micrococcales</taxon>
        <taxon>Dermacoccaceae</taxon>
        <taxon>Rudaeicoccus</taxon>
    </lineage>
</organism>
<dbReference type="EMBL" id="VIVQ01000006">
    <property type="protein sequence ID" value="TWE07304.1"/>
    <property type="molecule type" value="Genomic_DNA"/>
</dbReference>
<dbReference type="SMART" id="SM00530">
    <property type="entry name" value="HTH_XRE"/>
    <property type="match status" value="1"/>
</dbReference>
<dbReference type="OrthoDB" id="4282897at2"/>
<dbReference type="CDD" id="cd00093">
    <property type="entry name" value="HTH_XRE"/>
    <property type="match status" value="1"/>
</dbReference>
<dbReference type="AlphaFoldDB" id="A0A561DVD2"/>
<gene>
    <name evidence="3" type="ORF">BKA23_3486</name>
</gene>
<dbReference type="Proteomes" id="UP000318297">
    <property type="component" value="Unassembled WGS sequence"/>
</dbReference>
<sequence length="118" mass="13014">MLLVSPNPVGDVGSYLKDQRQQAQLSLRQLAERTGISNPYLSQIERGLKKPSAEILQALAKGLRISAEQLYVHAGILEASPDAAETQADARAAIRLDPRLTDKQRKVLLDVYDSFVED</sequence>
<accession>A0A561DVD2</accession>
<keyword evidence="4" id="KW-1185">Reference proteome</keyword>
<protein>
    <submittedName>
        <fullName evidence="3">Transcriptional regulator with XRE-family HTH domain</fullName>
    </submittedName>
</protein>
<dbReference type="PANTHER" id="PTHR46797:SF1">
    <property type="entry name" value="METHYLPHOSPHONATE SYNTHASE"/>
    <property type="match status" value="1"/>
</dbReference>
<dbReference type="PANTHER" id="PTHR46797">
    <property type="entry name" value="HTH-TYPE TRANSCRIPTIONAL REGULATOR"/>
    <property type="match status" value="1"/>
</dbReference>
<reference evidence="3 4" key="1">
    <citation type="submission" date="2019-06" db="EMBL/GenBank/DDBJ databases">
        <title>Sequencing the genomes of 1000 actinobacteria strains.</title>
        <authorList>
            <person name="Klenk H.-P."/>
        </authorList>
    </citation>
    <scope>NUCLEOTIDE SEQUENCE [LARGE SCALE GENOMIC DNA]</scope>
    <source>
        <strain evidence="3 4">DSM 19560</strain>
    </source>
</reference>
<evidence type="ECO:0000313" key="4">
    <source>
        <dbReference type="Proteomes" id="UP000318297"/>
    </source>
</evidence>
<dbReference type="GO" id="GO:0003700">
    <property type="term" value="F:DNA-binding transcription factor activity"/>
    <property type="evidence" value="ECO:0007669"/>
    <property type="project" value="TreeGrafter"/>
</dbReference>
<name>A0A561DVD2_9MICO</name>
<dbReference type="InterPro" id="IPR010982">
    <property type="entry name" value="Lambda_DNA-bd_dom_sf"/>
</dbReference>
<dbReference type="GO" id="GO:0003677">
    <property type="term" value="F:DNA binding"/>
    <property type="evidence" value="ECO:0007669"/>
    <property type="project" value="UniProtKB-KW"/>
</dbReference>